<gene>
    <name evidence="1" type="ORF">ZBT109_1265</name>
</gene>
<dbReference type="Proteomes" id="UP000267342">
    <property type="component" value="Chromosome"/>
</dbReference>
<protein>
    <submittedName>
        <fullName evidence="1">Uncharacterized protein</fullName>
    </submittedName>
</protein>
<keyword evidence="2" id="KW-1185">Reference proteome</keyword>
<organism evidence="1 2">
    <name type="scientific">Zymobacter palmae</name>
    <dbReference type="NCBI Taxonomy" id="33074"/>
    <lineage>
        <taxon>Bacteria</taxon>
        <taxon>Pseudomonadati</taxon>
        <taxon>Pseudomonadota</taxon>
        <taxon>Gammaproteobacteria</taxon>
        <taxon>Oceanospirillales</taxon>
        <taxon>Halomonadaceae</taxon>
        <taxon>Zymobacter group</taxon>
        <taxon>Zymobacter</taxon>
    </lineage>
</organism>
<dbReference type="STRING" id="1123510.GCA_000620025_01328"/>
<evidence type="ECO:0000313" key="1">
    <source>
        <dbReference type="EMBL" id="BBG30025.1"/>
    </source>
</evidence>
<dbReference type="KEGG" id="zpl:ZBT109_1265"/>
<dbReference type="OrthoDB" id="6367287at2"/>
<name>A0A348HEH3_9GAMM</name>
<reference evidence="1 2" key="1">
    <citation type="submission" date="2018-09" db="EMBL/GenBank/DDBJ databases">
        <title>Zymobacter palmae IAM14233 (=T109) whole genome analysis.</title>
        <authorList>
            <person name="Yanase H."/>
        </authorList>
    </citation>
    <scope>NUCLEOTIDE SEQUENCE [LARGE SCALE GENOMIC DNA]</scope>
    <source>
        <strain evidence="1 2">IAM14233</strain>
    </source>
</reference>
<dbReference type="AlphaFoldDB" id="A0A348HEH3"/>
<sequence length="172" mass="19470">MSDSFPAFLFIETGDDHLPLAICWSLPDGQIKHTLIQPLESWGGDHTELGDYDIDTLHASGERPLDVLRELEADHSGDTVYINGLNDDEEALERLFDEYGIAPFIALEPLSSLYPDCDQEEWSERRGELLQEQGLTPMQADHEMLVMLMLHRRLNGEEGDEYGVGGDYNVDY</sequence>
<dbReference type="RefSeq" id="WP_051523708.1">
    <property type="nucleotide sequence ID" value="NZ_AP018933.1"/>
</dbReference>
<proteinExistence type="predicted"/>
<accession>A0A348HEH3</accession>
<dbReference type="EMBL" id="AP018933">
    <property type="protein sequence ID" value="BBG30025.1"/>
    <property type="molecule type" value="Genomic_DNA"/>
</dbReference>
<evidence type="ECO:0000313" key="2">
    <source>
        <dbReference type="Proteomes" id="UP000267342"/>
    </source>
</evidence>